<organism evidence="1 2">
    <name type="scientific">Rhodopirellula baltica (strain DSM 10527 / NCIMB 13988 / SH1)</name>
    <dbReference type="NCBI Taxonomy" id="243090"/>
    <lineage>
        <taxon>Bacteria</taxon>
        <taxon>Pseudomonadati</taxon>
        <taxon>Planctomycetota</taxon>
        <taxon>Planctomycetia</taxon>
        <taxon>Pirellulales</taxon>
        <taxon>Pirellulaceae</taxon>
        <taxon>Rhodopirellula</taxon>
    </lineage>
</organism>
<gene>
    <name evidence="1" type="ordered locus">RB9197</name>
</gene>
<proteinExistence type="predicted"/>
<accession>Q7ULY4</accession>
<reference evidence="1 2" key="1">
    <citation type="journal article" date="2003" name="Proc. Natl. Acad. Sci. U.S.A.">
        <title>Complete genome sequence of the marine planctomycete Pirellula sp. strain 1.</title>
        <authorList>
            <person name="Gloeckner F.O."/>
            <person name="Kube M."/>
            <person name="Bauer M."/>
            <person name="Teeling H."/>
            <person name="Lombardot T."/>
            <person name="Ludwig W."/>
            <person name="Gade D."/>
            <person name="Beck A."/>
            <person name="Borzym K."/>
            <person name="Heitmann K."/>
            <person name="Rabus R."/>
            <person name="Schlesner H."/>
            <person name="Amann R."/>
            <person name="Reinhardt R."/>
        </authorList>
    </citation>
    <scope>NUCLEOTIDE SEQUENCE [LARGE SCALE GENOMIC DNA]</scope>
    <source>
        <strain evidence="2">DSM 10527 / NCIMB 13988 / SH1</strain>
    </source>
</reference>
<name>Q7ULY4_RHOBA</name>
<dbReference type="InParanoid" id="Q7ULY4"/>
<dbReference type="STRING" id="243090.RB9197"/>
<dbReference type="EnsemblBacteria" id="CAD76133">
    <property type="protein sequence ID" value="CAD76133"/>
    <property type="gene ID" value="RB9197"/>
</dbReference>
<evidence type="ECO:0000313" key="2">
    <source>
        <dbReference type="Proteomes" id="UP000001025"/>
    </source>
</evidence>
<dbReference type="AlphaFoldDB" id="Q7ULY4"/>
<dbReference type="KEGG" id="rba:RB9197"/>
<dbReference type="HOGENOM" id="CLU_3295582_0_0_0"/>
<evidence type="ECO:0000313" key="1">
    <source>
        <dbReference type="EMBL" id="CAD76133.1"/>
    </source>
</evidence>
<dbReference type="EMBL" id="BX294149">
    <property type="protein sequence ID" value="CAD76133.1"/>
    <property type="molecule type" value="Genomic_DNA"/>
</dbReference>
<protein>
    <submittedName>
        <fullName evidence="1">Uncharacterized protein</fullName>
    </submittedName>
</protein>
<dbReference type="Proteomes" id="UP000001025">
    <property type="component" value="Chromosome"/>
</dbReference>
<sequence length="40" mass="4592">MVIGRWIRPVKRSLQGDHASLLPKHRRGCQVRPGLRCRTG</sequence>
<keyword evidence="2" id="KW-1185">Reference proteome</keyword>